<proteinExistence type="predicted"/>
<name>A0AAV6J2B4_9ERIC</name>
<dbReference type="GO" id="GO:0000993">
    <property type="term" value="F:RNA polymerase II complex binding"/>
    <property type="evidence" value="ECO:0007669"/>
    <property type="project" value="TreeGrafter"/>
</dbReference>
<dbReference type="EMBL" id="JACTNZ010000008">
    <property type="protein sequence ID" value="KAG5534678.1"/>
    <property type="molecule type" value="Genomic_DNA"/>
</dbReference>
<dbReference type="SMART" id="SM00582">
    <property type="entry name" value="RPR"/>
    <property type="match status" value="1"/>
</dbReference>
<feature type="region of interest" description="Disordered" evidence="2">
    <location>
        <begin position="391"/>
        <end position="449"/>
    </location>
</feature>
<protein>
    <recommendedName>
        <fullName evidence="3">CID domain-containing protein</fullName>
    </recommendedName>
</protein>
<dbReference type="FunFam" id="1.25.40.90:FF:000018">
    <property type="entry name" value="ENTH/VHS family protein isoform 1"/>
    <property type="match status" value="1"/>
</dbReference>
<dbReference type="PROSITE" id="PS51391">
    <property type="entry name" value="CID"/>
    <property type="match status" value="1"/>
</dbReference>
<feature type="compositionally biased region" description="Pro residues" evidence="2">
    <location>
        <begin position="428"/>
        <end position="449"/>
    </location>
</feature>
<dbReference type="Proteomes" id="UP000823749">
    <property type="component" value="Chromosome 8"/>
</dbReference>
<evidence type="ECO:0000256" key="1">
    <source>
        <dbReference type="ARBA" id="ARBA00022664"/>
    </source>
</evidence>
<dbReference type="AlphaFoldDB" id="A0AAV6J2B4"/>
<evidence type="ECO:0000259" key="3">
    <source>
        <dbReference type="PROSITE" id="PS51391"/>
    </source>
</evidence>
<dbReference type="InterPro" id="IPR006569">
    <property type="entry name" value="CID_dom"/>
</dbReference>
<dbReference type="GO" id="GO:0005634">
    <property type="term" value="C:nucleus"/>
    <property type="evidence" value="ECO:0007669"/>
    <property type="project" value="UniProtKB-ARBA"/>
</dbReference>
<dbReference type="InterPro" id="IPR008942">
    <property type="entry name" value="ENTH_VHS"/>
</dbReference>
<dbReference type="Gene3D" id="1.25.40.90">
    <property type="match status" value="1"/>
</dbReference>
<feature type="domain" description="CID" evidence="3">
    <location>
        <begin position="2"/>
        <end position="134"/>
    </location>
</feature>
<dbReference type="GO" id="GO:0031124">
    <property type="term" value="P:mRNA 3'-end processing"/>
    <property type="evidence" value="ECO:0007669"/>
    <property type="project" value="TreeGrafter"/>
</dbReference>
<dbReference type="Pfam" id="PF04818">
    <property type="entry name" value="CID"/>
    <property type="match status" value="1"/>
</dbReference>
<feature type="region of interest" description="Disordered" evidence="2">
    <location>
        <begin position="490"/>
        <end position="527"/>
    </location>
</feature>
<feature type="compositionally biased region" description="Polar residues" evidence="2">
    <location>
        <begin position="416"/>
        <end position="426"/>
    </location>
</feature>
<reference evidence="4" key="1">
    <citation type="submission" date="2020-08" db="EMBL/GenBank/DDBJ databases">
        <title>Plant Genome Project.</title>
        <authorList>
            <person name="Zhang R.-G."/>
        </authorList>
    </citation>
    <scope>NUCLEOTIDE SEQUENCE</scope>
    <source>
        <strain evidence="4">WSP0</strain>
        <tissue evidence="4">Leaf</tissue>
    </source>
</reference>
<accession>A0AAV6J2B4</accession>
<comment type="caution">
    <text evidence="4">The sequence shown here is derived from an EMBL/GenBank/DDBJ whole genome shotgun (WGS) entry which is preliminary data.</text>
</comment>
<sequence>MGGTFNPQILVEKLAKLNSSQQSIETLSHWCIFHMYKAKQVVETWDRQFHCSPREQRLAFLYLANDILQNSRRKGLEFVSEFWKVLPGALRDVIENGDESGKSAARRLVSIWEERKVFGSRGQILKEELVGRHLDNSNTNGKHSAFKLRPSAGNALDKIVSGYQVVYAGQLDEDNILCRCRNAISCIEKVDKEIGGVVSGKLNGSGVVEELQGQHAILRDCTEQLMAVESSRANLVSHLREALQEQVGWQAYLQTVLSVWQCYNLANLPSKCLAAQSQSEQASNLCRQLLADQSMKETHTTNVPQGFTAGNGEQSVPVMYTRQLPFPEKSGEDPKAAAAAVAAKLTASTSSAQMLTYVLSSLASEGVIGNKMKESSSDYPSEKRTKLENDHHPAYIPSHNPQPLPVQPYPHPESVPITTQESNSNELQPPPPSSPPPLPPLPPPMQPYPVPQFMQSTSGLISVPYGYGTTQMQQTVPIPGYSPVGPPMHVDSSFIASPPNPYQSFQGSDGGFYSQPTSLPMAPMSRQ</sequence>
<keyword evidence="5" id="KW-1185">Reference proteome</keyword>
<organism evidence="4 5">
    <name type="scientific">Rhododendron griersonianum</name>
    <dbReference type="NCBI Taxonomy" id="479676"/>
    <lineage>
        <taxon>Eukaryota</taxon>
        <taxon>Viridiplantae</taxon>
        <taxon>Streptophyta</taxon>
        <taxon>Embryophyta</taxon>
        <taxon>Tracheophyta</taxon>
        <taxon>Spermatophyta</taxon>
        <taxon>Magnoliopsida</taxon>
        <taxon>eudicotyledons</taxon>
        <taxon>Gunneridae</taxon>
        <taxon>Pentapetalae</taxon>
        <taxon>asterids</taxon>
        <taxon>Ericales</taxon>
        <taxon>Ericaceae</taxon>
        <taxon>Ericoideae</taxon>
        <taxon>Rhodoreae</taxon>
        <taxon>Rhododendron</taxon>
    </lineage>
</organism>
<evidence type="ECO:0000313" key="4">
    <source>
        <dbReference type="EMBL" id="KAG5534678.1"/>
    </source>
</evidence>
<feature type="compositionally biased region" description="Pro residues" evidence="2">
    <location>
        <begin position="400"/>
        <end position="413"/>
    </location>
</feature>
<gene>
    <name evidence="4" type="ORF">RHGRI_022717</name>
</gene>
<dbReference type="PANTHER" id="PTHR12460:SF23">
    <property type="entry name" value="ACTIN CYTOSKELETON-REGULATORY COMPLEX PROTEIN PAN1"/>
    <property type="match status" value="1"/>
</dbReference>
<dbReference type="PANTHER" id="PTHR12460">
    <property type="entry name" value="CYCLIN-DEPENDENT KINASE INHIBITOR-RELATED PROTEIN"/>
    <property type="match status" value="1"/>
</dbReference>
<evidence type="ECO:0000313" key="5">
    <source>
        <dbReference type="Proteomes" id="UP000823749"/>
    </source>
</evidence>
<dbReference type="CDD" id="cd16981">
    <property type="entry name" value="CID_RPRD_like"/>
    <property type="match status" value="1"/>
</dbReference>
<evidence type="ECO:0000256" key="2">
    <source>
        <dbReference type="SAM" id="MobiDB-lite"/>
    </source>
</evidence>
<keyword evidence="1" id="KW-0507">mRNA processing</keyword>
<dbReference type="SUPFAM" id="SSF48464">
    <property type="entry name" value="ENTH/VHS domain"/>
    <property type="match status" value="1"/>
</dbReference>